<protein>
    <submittedName>
        <fullName evidence="1">PEP-CTERM/exosortase system-associated acyltransferase</fullName>
    </submittedName>
</protein>
<name>A0ABZ0IFM4_9GAMM</name>
<dbReference type="Pfam" id="PF13444">
    <property type="entry name" value="Acetyltransf_5"/>
    <property type="match status" value="1"/>
</dbReference>
<reference evidence="1 2" key="1">
    <citation type="submission" date="2023-10" db="EMBL/GenBank/DDBJ databases">
        <title>Two novel species belonging to the OM43/NOR5 clade.</title>
        <authorList>
            <person name="Park M."/>
        </authorList>
    </citation>
    <scope>NUCLEOTIDE SEQUENCE [LARGE SCALE GENOMIC DNA]</scope>
    <source>
        <strain evidence="1 2">IMCC45268</strain>
    </source>
</reference>
<dbReference type="RefSeq" id="WP_407329550.1">
    <property type="nucleotide sequence ID" value="NZ_CP136865.1"/>
</dbReference>
<dbReference type="GO" id="GO:0016746">
    <property type="term" value="F:acyltransferase activity"/>
    <property type="evidence" value="ECO:0007669"/>
    <property type="project" value="UniProtKB-KW"/>
</dbReference>
<organism evidence="1 2">
    <name type="scientific">Congregibacter brevis</name>
    <dbReference type="NCBI Taxonomy" id="3081201"/>
    <lineage>
        <taxon>Bacteria</taxon>
        <taxon>Pseudomonadati</taxon>
        <taxon>Pseudomonadota</taxon>
        <taxon>Gammaproteobacteria</taxon>
        <taxon>Cellvibrionales</taxon>
        <taxon>Halieaceae</taxon>
        <taxon>Congregibacter</taxon>
    </lineage>
</organism>
<dbReference type="InterPro" id="IPR016181">
    <property type="entry name" value="Acyl_CoA_acyltransferase"/>
</dbReference>
<evidence type="ECO:0000313" key="1">
    <source>
        <dbReference type="EMBL" id="WOJ98261.1"/>
    </source>
</evidence>
<dbReference type="InterPro" id="IPR022484">
    <property type="entry name" value="PEP-CTERM/exosrtase_acylTfrase"/>
</dbReference>
<keyword evidence="1" id="KW-0012">Acyltransferase</keyword>
<keyword evidence="1" id="KW-0808">Transferase</keyword>
<dbReference type="Proteomes" id="UP001626549">
    <property type="component" value="Chromosome"/>
</dbReference>
<keyword evidence="2" id="KW-1185">Reference proteome</keyword>
<sequence length="285" mass="32148">MSKPLVKPDVSSMFLDFAKYFELSLALTDEQKANVFRVRYSVYCEEFGYEDAAAFKDGLERDAFDEQSIHCLIMHKASGTPAGCVRLVSPQESTQMPFEDHCKGALDQDFFGGFAHRRASMAEISRLAVDGQFRRRRGEKATRFGDAESLHFEAREKRTFSLIAVTLFLAATAVADLLRRKDCFAIMEPFLPTILRRMGVIVKRVGEDFEYKGIRAPYYLNIDEVVRDGPDDLRICYEVVRGQFAEVLLPEGDRIASGLKSEQLDSRIFGLGESLCSNFVSLKSG</sequence>
<dbReference type="SUPFAM" id="SSF55729">
    <property type="entry name" value="Acyl-CoA N-acyltransferases (Nat)"/>
    <property type="match status" value="1"/>
</dbReference>
<dbReference type="Gene3D" id="3.40.630.30">
    <property type="match status" value="1"/>
</dbReference>
<dbReference type="NCBIfam" id="TIGR03694">
    <property type="entry name" value="exosort_acyl"/>
    <property type="match status" value="1"/>
</dbReference>
<dbReference type="EMBL" id="CP136865">
    <property type="protein sequence ID" value="WOJ98261.1"/>
    <property type="molecule type" value="Genomic_DNA"/>
</dbReference>
<evidence type="ECO:0000313" key="2">
    <source>
        <dbReference type="Proteomes" id="UP001626549"/>
    </source>
</evidence>
<proteinExistence type="predicted"/>
<accession>A0ABZ0IFM4</accession>
<gene>
    <name evidence="1" type="ORF">R0137_06750</name>
</gene>